<proteinExistence type="predicted"/>
<accession>A0A8K0EF32</accession>
<gene>
    <name evidence="3" type="primary">Hypp8207</name>
    <name evidence="3" type="ORF">BLAG_LOCUS9851</name>
</gene>
<organism evidence="3 4">
    <name type="scientific">Branchiostoma lanceolatum</name>
    <name type="common">Common lancelet</name>
    <name type="synonym">Amphioxus lanceolatum</name>
    <dbReference type="NCBI Taxonomy" id="7740"/>
    <lineage>
        <taxon>Eukaryota</taxon>
        <taxon>Metazoa</taxon>
        <taxon>Chordata</taxon>
        <taxon>Cephalochordata</taxon>
        <taxon>Leptocardii</taxon>
        <taxon>Amphioxiformes</taxon>
        <taxon>Branchiostomatidae</taxon>
        <taxon>Branchiostoma</taxon>
    </lineage>
</organism>
<dbReference type="PROSITE" id="PS51457">
    <property type="entry name" value="BEN"/>
    <property type="match status" value="1"/>
</dbReference>
<feature type="compositionally biased region" description="Basic and acidic residues" evidence="1">
    <location>
        <begin position="192"/>
        <end position="202"/>
    </location>
</feature>
<dbReference type="AlphaFoldDB" id="A0A8K0EF32"/>
<feature type="compositionally biased region" description="Polar residues" evidence="1">
    <location>
        <begin position="256"/>
        <end position="265"/>
    </location>
</feature>
<keyword evidence="4" id="KW-1185">Reference proteome</keyword>
<reference evidence="3" key="1">
    <citation type="submission" date="2022-01" db="EMBL/GenBank/DDBJ databases">
        <authorList>
            <person name="Braso-Vives M."/>
        </authorList>
    </citation>
    <scope>NUCLEOTIDE SEQUENCE</scope>
</reference>
<evidence type="ECO:0000256" key="1">
    <source>
        <dbReference type="SAM" id="MobiDB-lite"/>
    </source>
</evidence>
<feature type="region of interest" description="Disordered" evidence="1">
    <location>
        <begin position="237"/>
        <end position="275"/>
    </location>
</feature>
<protein>
    <submittedName>
        <fullName evidence="3">Hypp8207 protein</fullName>
    </submittedName>
</protein>
<dbReference type="OrthoDB" id="10187151at2759"/>
<feature type="compositionally biased region" description="Polar residues" evidence="1">
    <location>
        <begin position="171"/>
        <end position="186"/>
    </location>
</feature>
<evidence type="ECO:0000313" key="4">
    <source>
        <dbReference type="Proteomes" id="UP000838412"/>
    </source>
</evidence>
<feature type="domain" description="BEN" evidence="2">
    <location>
        <begin position="44"/>
        <end position="147"/>
    </location>
</feature>
<dbReference type="InterPro" id="IPR018379">
    <property type="entry name" value="BEN_domain"/>
</dbReference>
<feature type="region of interest" description="Disordered" evidence="1">
    <location>
        <begin position="171"/>
        <end position="202"/>
    </location>
</feature>
<name>A0A8K0EF32_BRALA</name>
<dbReference type="GO" id="GO:0003677">
    <property type="term" value="F:DNA binding"/>
    <property type="evidence" value="ECO:0007669"/>
    <property type="project" value="InterPro"/>
</dbReference>
<feature type="compositionally biased region" description="Basic and acidic residues" evidence="1">
    <location>
        <begin position="266"/>
        <end position="275"/>
    </location>
</feature>
<dbReference type="Proteomes" id="UP000838412">
    <property type="component" value="Chromosome 16"/>
</dbReference>
<dbReference type="EMBL" id="OV696701">
    <property type="protein sequence ID" value="CAH1248528.1"/>
    <property type="molecule type" value="Genomic_DNA"/>
</dbReference>
<feature type="compositionally biased region" description="Polar residues" evidence="1">
    <location>
        <begin position="237"/>
        <end position="248"/>
    </location>
</feature>
<evidence type="ECO:0000259" key="2">
    <source>
        <dbReference type="PROSITE" id="PS51457"/>
    </source>
</evidence>
<evidence type="ECO:0000313" key="3">
    <source>
        <dbReference type="EMBL" id="CAH1248528.1"/>
    </source>
</evidence>
<sequence>MPNAANHPLSASYQLPSASSQLPSASSQLPSASYQLPRLIGAPWRQVSVPAAVIDQVYAEENFGKRVKALLVAVFTTEEIVNNNTIGSEVLGKLDQNKLCAIRGEVSIVIQNTWPPSNPMENPRQAPFTIKMHSIINARCRRIRYGKGEKNSGEKAFENLVSAFLTCTGNSVSPNPNSDPLHQNPNSEPPLNDDREHLDGDHEPLNTSILAVRTSATIRKRLDTQLNHRHGRALSATHLQRQGQSVRSRNNKVPLKQSSLLQDTSIKYKETKKPR</sequence>